<dbReference type="InterPro" id="IPR003778">
    <property type="entry name" value="CT_A_B"/>
</dbReference>
<keyword evidence="1" id="KW-0547">Nucleotide-binding</keyword>
<evidence type="ECO:0000313" key="5">
    <source>
        <dbReference type="EMBL" id="MBV2360396.1"/>
    </source>
</evidence>
<evidence type="ECO:0000259" key="4">
    <source>
        <dbReference type="SMART" id="SM00797"/>
    </source>
</evidence>
<dbReference type="Pfam" id="PF02626">
    <property type="entry name" value="CT_A_B"/>
    <property type="match status" value="1"/>
</dbReference>
<proteinExistence type="predicted"/>
<evidence type="ECO:0000256" key="1">
    <source>
        <dbReference type="ARBA" id="ARBA00022741"/>
    </source>
</evidence>
<dbReference type="InterPro" id="IPR052708">
    <property type="entry name" value="PxpC"/>
</dbReference>
<evidence type="ECO:0000256" key="3">
    <source>
        <dbReference type="ARBA" id="ARBA00022840"/>
    </source>
</evidence>
<feature type="domain" description="Carboxyltransferase" evidence="4">
    <location>
        <begin position="26"/>
        <end position="297"/>
    </location>
</feature>
<protein>
    <submittedName>
        <fullName evidence="5">Biotin-dependent carboxyltransferase family protein</fullName>
    </submittedName>
</protein>
<dbReference type="PANTHER" id="PTHR43309">
    <property type="entry name" value="5-OXOPROLINASE SUBUNIT C"/>
    <property type="match status" value="1"/>
</dbReference>
<dbReference type="EMBL" id="JAHRWL010000002">
    <property type="protein sequence ID" value="MBV2360396.1"/>
    <property type="molecule type" value="Genomic_DNA"/>
</dbReference>
<gene>
    <name evidence="5" type="ORF">KUH32_11460</name>
</gene>
<dbReference type="RefSeq" id="WP_217778503.1">
    <property type="nucleotide sequence ID" value="NZ_JAHRWL010000002.1"/>
</dbReference>
<dbReference type="SMART" id="SM00797">
    <property type="entry name" value="AHS2"/>
    <property type="match status" value="1"/>
</dbReference>
<evidence type="ECO:0000256" key="2">
    <source>
        <dbReference type="ARBA" id="ARBA00022801"/>
    </source>
</evidence>
<sequence length="336" mass="34582">MSAALIVHRAGPAVTVQDLGRPGWIAEGLSRGGALDVLALHEGAALLGQGADCAALEMGGTGGTFEATQDCRIALTGAPMRAALDGQRLAWCASHAMPAGARLEIGPCEAGMYGYLHVGGGIATKPFLNSRSAHLTARIGAPVAAGDRLPIGDDRGGPVGLTLPIAPRFDGGTLRVVPSYQTGLFADVERTRFAETAFVKDTRASRMGARLDPQGGGFHAEGGLSIVSDIISPGDIQMTGDGAPYVLLAECQTTGGYPRIGTVIAPDLPRVVQAPPGSGLRFRFVTLNEGRAAVARFHADLGGLRRKAHPLLRDPASIPDLLAYTLIGGVTAGDDL</sequence>
<accession>A0ABS6N8R2</accession>
<dbReference type="PANTHER" id="PTHR43309:SF5">
    <property type="entry name" value="5-OXOPROLINASE SUBUNIT C"/>
    <property type="match status" value="1"/>
</dbReference>
<evidence type="ECO:0000313" key="6">
    <source>
        <dbReference type="Proteomes" id="UP001166293"/>
    </source>
</evidence>
<keyword evidence="2" id="KW-0378">Hydrolase</keyword>
<reference evidence="5" key="1">
    <citation type="submission" date="2021-06" db="EMBL/GenBank/DDBJ databases">
        <title>Thalassococcus sp. CAU 1522 isolated from sea sand, Republic of Korea.</title>
        <authorList>
            <person name="Kim W."/>
        </authorList>
    </citation>
    <scope>NUCLEOTIDE SEQUENCE</scope>
    <source>
        <strain evidence="5">CAU 1522</strain>
    </source>
</reference>
<keyword evidence="3" id="KW-0067">ATP-binding</keyword>
<keyword evidence="6" id="KW-1185">Reference proteome</keyword>
<comment type="caution">
    <text evidence="5">The sequence shown here is derived from an EMBL/GenBank/DDBJ whole genome shotgun (WGS) entry which is preliminary data.</text>
</comment>
<organism evidence="5 6">
    <name type="scientific">Thalassococcus arenae</name>
    <dbReference type="NCBI Taxonomy" id="2851652"/>
    <lineage>
        <taxon>Bacteria</taxon>
        <taxon>Pseudomonadati</taxon>
        <taxon>Pseudomonadota</taxon>
        <taxon>Alphaproteobacteria</taxon>
        <taxon>Rhodobacterales</taxon>
        <taxon>Roseobacteraceae</taxon>
        <taxon>Thalassococcus</taxon>
    </lineage>
</organism>
<dbReference type="Proteomes" id="UP001166293">
    <property type="component" value="Unassembled WGS sequence"/>
</dbReference>
<name>A0ABS6N8R2_9RHOB</name>